<dbReference type="AlphaFoldDB" id="A0A0B8NHI6"/>
<comment type="caution">
    <text evidence="1">The sequence shown here is derived from an EMBL/GenBank/DDBJ whole genome shotgun (WGS) entry which is preliminary data.</text>
</comment>
<dbReference type="EMBL" id="BBYQ01000212">
    <property type="protein sequence ID" value="GAP33128.1"/>
    <property type="molecule type" value="Genomic_DNA"/>
</dbReference>
<proteinExistence type="predicted"/>
<reference evidence="2" key="1">
    <citation type="submission" date="2015-07" db="EMBL/GenBank/DDBJ databases">
        <title>Nocardia seriolae U-1 whole genome shotgun sequence.</title>
        <authorList>
            <person name="Imajoh M."/>
            <person name="Fukumoto Y."/>
            <person name="Sukeda M."/>
            <person name="Yamane J."/>
            <person name="Yamasaki K."/>
            <person name="Shimizu M."/>
            <person name="Ohnishi K."/>
            <person name="Oshima S."/>
        </authorList>
    </citation>
    <scope>NUCLEOTIDE SEQUENCE [LARGE SCALE GENOMIC DNA]</scope>
    <source>
        <strain evidence="2">U-1</strain>
    </source>
</reference>
<evidence type="ECO:0000313" key="2">
    <source>
        <dbReference type="Proteomes" id="UP000037179"/>
    </source>
</evidence>
<organism evidence="1 2">
    <name type="scientific">Nocardia seriolae</name>
    <dbReference type="NCBI Taxonomy" id="37332"/>
    <lineage>
        <taxon>Bacteria</taxon>
        <taxon>Bacillati</taxon>
        <taxon>Actinomycetota</taxon>
        <taxon>Actinomycetes</taxon>
        <taxon>Mycobacteriales</taxon>
        <taxon>Nocardiaceae</taxon>
        <taxon>Nocardia</taxon>
    </lineage>
</organism>
<gene>
    <name evidence="1" type="ORF">NSK11_contig00212-0003</name>
</gene>
<dbReference type="RefSeq" id="WP_033091463.1">
    <property type="nucleotide sequence ID" value="NZ_AP017900.1"/>
</dbReference>
<protein>
    <submittedName>
        <fullName evidence="1">Uncharacterized protein</fullName>
    </submittedName>
</protein>
<name>A0A0B8NHI6_9NOCA</name>
<reference evidence="1 2" key="2">
    <citation type="journal article" date="2016" name="Genome Announc.">
        <title>Draft Genome Sequence of Erythromycin- and Oxytetracycline-Sensitive Nocardia seriolae Strain U-1 (NBRC 110359).</title>
        <authorList>
            <person name="Imajoh M."/>
            <person name="Sukeda M."/>
            <person name="Shimizu M."/>
            <person name="Yamane J."/>
            <person name="Ohnishi K."/>
            <person name="Oshima S."/>
        </authorList>
    </citation>
    <scope>NUCLEOTIDE SEQUENCE [LARGE SCALE GENOMIC DNA]</scope>
    <source>
        <strain evidence="1 2">U-1</strain>
    </source>
</reference>
<dbReference type="GeneID" id="93374570"/>
<evidence type="ECO:0000313" key="1">
    <source>
        <dbReference type="EMBL" id="GAP33128.1"/>
    </source>
</evidence>
<dbReference type="Proteomes" id="UP000037179">
    <property type="component" value="Unassembled WGS sequence"/>
</dbReference>
<accession>A0A0B8NHI6</accession>
<keyword evidence="2" id="KW-1185">Reference proteome</keyword>
<sequence>MSDILDLLHSRWAEAAAEAILAGDEHPALTLTTVEVADLIDHLTELRRAAGEAVDALDRIRVVLDQHTAHPEARARQAATIARCAAERLTAARAHMEMPES</sequence>